<evidence type="ECO:0000256" key="3">
    <source>
        <dbReference type="ARBA" id="ARBA00022475"/>
    </source>
</evidence>
<comment type="subcellular location">
    <subcellularLocation>
        <location evidence="1">Cell membrane</location>
        <topology evidence="1">Single-pass type II membrane protein</topology>
    </subcellularLocation>
</comment>
<evidence type="ECO:0000259" key="14">
    <source>
        <dbReference type="Pfam" id="PF03816"/>
    </source>
</evidence>
<dbReference type="KEGG" id="shh:ShL2_01424"/>
<reference evidence="16 17" key="1">
    <citation type="submission" date="2017-11" db="EMBL/GenBank/DDBJ databases">
        <authorList>
            <person name="Founou R.C."/>
            <person name="Founou L."/>
            <person name="Allam M."/>
            <person name="Ismail A."/>
            <person name="Essack S.Y."/>
        </authorList>
    </citation>
    <scope>NUCLEOTIDE SEQUENCE [LARGE SCALE GENOMIC DNA]</scope>
    <source>
        <strain evidence="16 17">G811N2B1</strain>
    </source>
</reference>
<dbReference type="Proteomes" id="UP000238153">
    <property type="component" value="Unassembled WGS sequence"/>
</dbReference>
<name>A0A2A1KEB6_STAHA</name>
<dbReference type="STRING" id="1283.ShL2_01424"/>
<comment type="caution">
    <text evidence="16">The sequence shown here is derived from an EMBL/GenBank/DDBJ whole genome shotgun (WGS) entry which is preliminary data.</text>
</comment>
<dbReference type="GO" id="GO:0005886">
    <property type="term" value="C:plasma membrane"/>
    <property type="evidence" value="ECO:0007669"/>
    <property type="project" value="UniProtKB-SubCell"/>
</dbReference>
<evidence type="ECO:0000256" key="10">
    <source>
        <dbReference type="ARBA" id="ARBA00037178"/>
    </source>
</evidence>
<sequence>MTEEKDKTVYRRQADAQTPSKRRNKKKLRKLPFIILIILILLIAAIIYIVHGYRSGVNYAEKHAKDIKVHKFNGPVKNDGKISVLVLGADKASGGKSRSDSIMVVQYDYIHKKMKMMSVMRDIYAEIPGYQNYKINAAYSLGGPELLRKTLNKNLGINPEYYAVIDFTGFEKMIDELEPNGVPMDVEKDMSENIGVSLKKGHHRLNGKELLGYARFRHDEEGDFGRVRRQQQVMQTLKKELVTPSSVIKLPKVAGILRGYINTSMPNSAIFQTGISYGIRGDKNVESLTVPINNSYQNINTNNDGSALEIDKEKNKKAVKEFLNN</sequence>
<dbReference type="OMA" id="IGEQNNH"/>
<keyword evidence="7" id="KW-0805">Transcription regulation</keyword>
<comment type="similarity">
    <text evidence="2">Belongs to the LytR/CpsA/Psr (LCP) family.</text>
</comment>
<feature type="transmembrane region" description="Helical" evidence="13">
    <location>
        <begin position="31"/>
        <end position="50"/>
    </location>
</feature>
<keyword evidence="6 13" id="KW-1133">Transmembrane helix</keyword>
<evidence type="ECO:0000256" key="2">
    <source>
        <dbReference type="ARBA" id="ARBA00006068"/>
    </source>
</evidence>
<dbReference type="Gene3D" id="3.40.630.190">
    <property type="entry name" value="LCP protein"/>
    <property type="match status" value="1"/>
</dbReference>
<keyword evidence="18" id="KW-1185">Reference proteome</keyword>
<feature type="region of interest" description="Disordered" evidence="12">
    <location>
        <begin position="1"/>
        <end position="23"/>
    </location>
</feature>
<keyword evidence="8 13" id="KW-0472">Membrane</keyword>
<dbReference type="EMBL" id="JAVSOO010000005">
    <property type="protein sequence ID" value="MDT4286027.1"/>
    <property type="molecule type" value="Genomic_DNA"/>
</dbReference>
<dbReference type="InterPro" id="IPR050922">
    <property type="entry name" value="LytR/CpsA/Psr_CW_biosynth"/>
</dbReference>
<dbReference type="InterPro" id="IPR004474">
    <property type="entry name" value="LytR_CpsA_psr"/>
</dbReference>
<evidence type="ECO:0000313" key="17">
    <source>
        <dbReference type="Proteomes" id="UP000238153"/>
    </source>
</evidence>
<evidence type="ECO:0000313" key="16">
    <source>
        <dbReference type="EMBL" id="PPJ77495.1"/>
    </source>
</evidence>
<dbReference type="EMBL" id="PGWX01000133">
    <property type="protein sequence ID" value="PPJ77495.1"/>
    <property type="molecule type" value="Genomic_DNA"/>
</dbReference>
<dbReference type="Pfam" id="PF03816">
    <property type="entry name" value="LytR_cpsA_psr"/>
    <property type="match status" value="1"/>
</dbReference>
<evidence type="ECO:0000313" key="18">
    <source>
        <dbReference type="Proteomes" id="UP001269271"/>
    </source>
</evidence>
<evidence type="ECO:0000256" key="12">
    <source>
        <dbReference type="SAM" id="MobiDB-lite"/>
    </source>
</evidence>
<feature type="domain" description="Cell envelope-related transcriptional attenuator" evidence="14">
    <location>
        <begin position="98"/>
        <end position="241"/>
    </location>
</feature>
<reference evidence="15 18" key="2">
    <citation type="submission" date="2023-08" db="EMBL/GenBank/DDBJ databases">
        <title>Genomic surveillance of Staphylococcus haemolyticus neonatal outbreak in southern France.</title>
        <authorList>
            <person name="Magnan C."/>
            <person name="Morsli M."/>
            <person name="Thiery B."/>
            <person name="Salipante F."/>
            <person name="Attar J."/>
            <person name="Massimo D.M."/>
            <person name="Ory J."/>
            <person name="Pantel A."/>
            <person name="Lavigne J.-P."/>
        </authorList>
    </citation>
    <scope>NUCLEOTIDE SEQUENCE [LARGE SCALE GENOMIC DNA]</scope>
    <source>
        <strain evidence="15 18">NSH026</strain>
    </source>
</reference>
<evidence type="ECO:0000256" key="6">
    <source>
        <dbReference type="ARBA" id="ARBA00022989"/>
    </source>
</evidence>
<comment type="function">
    <text evidence="10">Involved in SarA attenuation. Affects resistance to oxacillin and teicoplanin, as well as the synthesis of virulence factors.</text>
</comment>
<organism evidence="16 17">
    <name type="scientific">Staphylococcus haemolyticus</name>
    <dbReference type="NCBI Taxonomy" id="1283"/>
    <lineage>
        <taxon>Bacteria</taxon>
        <taxon>Bacillati</taxon>
        <taxon>Bacillota</taxon>
        <taxon>Bacilli</taxon>
        <taxon>Bacillales</taxon>
        <taxon>Staphylococcaceae</taxon>
        <taxon>Staphylococcus</taxon>
    </lineage>
</organism>
<keyword evidence="5" id="KW-0735">Signal-anchor</keyword>
<accession>A0A2A1KEB6</accession>
<dbReference type="PANTHER" id="PTHR33392">
    <property type="entry name" value="POLYISOPRENYL-TEICHOIC ACID--PEPTIDOGLYCAN TEICHOIC ACID TRANSFERASE TAGU"/>
    <property type="match status" value="1"/>
</dbReference>
<keyword evidence="9" id="KW-0804">Transcription</keyword>
<dbReference type="PANTHER" id="PTHR33392:SF8">
    <property type="entry name" value="REGULATORY PROTEIN MSRR"/>
    <property type="match status" value="1"/>
</dbReference>
<dbReference type="RefSeq" id="WP_011275838.1">
    <property type="nucleotide sequence ID" value="NZ_CAJCFW010000007.1"/>
</dbReference>
<evidence type="ECO:0000256" key="5">
    <source>
        <dbReference type="ARBA" id="ARBA00022968"/>
    </source>
</evidence>
<evidence type="ECO:0000256" key="11">
    <source>
        <dbReference type="ARBA" id="ARBA00040752"/>
    </source>
</evidence>
<protein>
    <recommendedName>
        <fullName evidence="11">Regulatory protein MsrR</fullName>
    </recommendedName>
</protein>
<dbReference type="AlphaFoldDB" id="A0A2A1KEB6"/>
<evidence type="ECO:0000256" key="4">
    <source>
        <dbReference type="ARBA" id="ARBA00022692"/>
    </source>
</evidence>
<evidence type="ECO:0000256" key="7">
    <source>
        <dbReference type="ARBA" id="ARBA00023015"/>
    </source>
</evidence>
<proteinExistence type="inferred from homology"/>
<feature type="compositionally biased region" description="Basic and acidic residues" evidence="12">
    <location>
        <begin position="1"/>
        <end position="14"/>
    </location>
</feature>
<evidence type="ECO:0000256" key="9">
    <source>
        <dbReference type="ARBA" id="ARBA00023163"/>
    </source>
</evidence>
<dbReference type="NCBIfam" id="TIGR00350">
    <property type="entry name" value="lytR_cpsA_psr"/>
    <property type="match status" value="1"/>
</dbReference>
<evidence type="ECO:0000256" key="1">
    <source>
        <dbReference type="ARBA" id="ARBA00004401"/>
    </source>
</evidence>
<dbReference type="Proteomes" id="UP001269271">
    <property type="component" value="Unassembled WGS sequence"/>
</dbReference>
<gene>
    <name evidence="16" type="ORF">CV019_01255</name>
    <name evidence="15" type="ORF">RO950_03200</name>
</gene>
<keyword evidence="4 13" id="KW-0812">Transmembrane</keyword>
<evidence type="ECO:0000256" key="13">
    <source>
        <dbReference type="SAM" id="Phobius"/>
    </source>
</evidence>
<evidence type="ECO:0000313" key="15">
    <source>
        <dbReference type="EMBL" id="MDT4286027.1"/>
    </source>
</evidence>
<evidence type="ECO:0000256" key="8">
    <source>
        <dbReference type="ARBA" id="ARBA00023136"/>
    </source>
</evidence>
<keyword evidence="3" id="KW-1003">Cell membrane</keyword>